<sequence>MSIFSSSLVLILIGTGYVIVLNPACVLPYAAQTNNCGAAPAPLCLHP</sequence>
<organism evidence="1 2">
    <name type="scientific">Plutella xylostella</name>
    <name type="common">Diamondback moth</name>
    <name type="synonym">Plutella maculipennis</name>
    <dbReference type="NCBI Taxonomy" id="51655"/>
    <lineage>
        <taxon>Eukaryota</taxon>
        <taxon>Metazoa</taxon>
        <taxon>Ecdysozoa</taxon>
        <taxon>Arthropoda</taxon>
        <taxon>Hexapoda</taxon>
        <taxon>Insecta</taxon>
        <taxon>Pterygota</taxon>
        <taxon>Neoptera</taxon>
        <taxon>Endopterygota</taxon>
        <taxon>Lepidoptera</taxon>
        <taxon>Glossata</taxon>
        <taxon>Ditrysia</taxon>
        <taxon>Yponomeutoidea</taxon>
        <taxon>Plutellidae</taxon>
        <taxon>Plutella</taxon>
    </lineage>
</organism>
<protein>
    <submittedName>
        <fullName evidence="1">(diamondback moth) hypothetical protein</fullName>
    </submittedName>
</protein>
<reference evidence="1" key="1">
    <citation type="submission" date="2020-11" db="EMBL/GenBank/DDBJ databases">
        <authorList>
            <person name="Whiteford S."/>
        </authorList>
    </citation>
    <scope>NUCLEOTIDE SEQUENCE</scope>
</reference>
<keyword evidence="2" id="KW-1185">Reference proteome</keyword>
<accession>A0A8S4FYE1</accession>
<proteinExistence type="predicted"/>
<name>A0A8S4FYE1_PLUXY</name>
<evidence type="ECO:0000313" key="2">
    <source>
        <dbReference type="Proteomes" id="UP000653454"/>
    </source>
</evidence>
<dbReference type="AlphaFoldDB" id="A0A8S4FYE1"/>
<comment type="caution">
    <text evidence="1">The sequence shown here is derived from an EMBL/GenBank/DDBJ whole genome shotgun (WGS) entry which is preliminary data.</text>
</comment>
<evidence type="ECO:0000313" key="1">
    <source>
        <dbReference type="EMBL" id="CAG9133873.1"/>
    </source>
</evidence>
<dbReference type="Proteomes" id="UP000653454">
    <property type="component" value="Unassembled WGS sequence"/>
</dbReference>
<gene>
    <name evidence="1" type="ORF">PLXY2_LOCUS12157</name>
</gene>
<feature type="non-terminal residue" evidence="1">
    <location>
        <position position="47"/>
    </location>
</feature>
<dbReference type="EMBL" id="CAJHNJ030000069">
    <property type="protein sequence ID" value="CAG9133873.1"/>
    <property type="molecule type" value="Genomic_DNA"/>
</dbReference>